<evidence type="ECO:0000256" key="2">
    <source>
        <dbReference type="ARBA" id="ARBA00022723"/>
    </source>
</evidence>
<evidence type="ECO:0000256" key="5">
    <source>
        <dbReference type="ARBA" id="ARBA00022833"/>
    </source>
</evidence>
<comment type="subcellular location">
    <subcellularLocation>
        <location evidence="1">Nucleus</location>
    </subcellularLocation>
</comment>
<dbReference type="OrthoDB" id="6077919at2759"/>
<feature type="compositionally biased region" description="Polar residues" evidence="8">
    <location>
        <begin position="74"/>
        <end position="83"/>
    </location>
</feature>
<dbReference type="GeneID" id="36332869"/>
<dbReference type="GO" id="GO:0000785">
    <property type="term" value="C:chromatin"/>
    <property type="evidence" value="ECO:0007669"/>
    <property type="project" value="TreeGrafter"/>
</dbReference>
<dbReference type="Gene3D" id="3.30.160.60">
    <property type="entry name" value="Classic Zinc Finger"/>
    <property type="match status" value="2"/>
</dbReference>
<feature type="domain" description="C2H2-type" evidence="9">
    <location>
        <begin position="176"/>
        <end position="203"/>
    </location>
</feature>
<dbReference type="SMART" id="SM00355">
    <property type="entry name" value="ZnF_C2H2"/>
    <property type="match status" value="2"/>
</dbReference>
<evidence type="ECO:0000259" key="9">
    <source>
        <dbReference type="PROSITE" id="PS50157"/>
    </source>
</evidence>
<evidence type="ECO:0000256" key="4">
    <source>
        <dbReference type="ARBA" id="ARBA00022771"/>
    </source>
</evidence>
<keyword evidence="3" id="KW-0677">Repeat</keyword>
<dbReference type="STRING" id="670580.A0A1X6ND30"/>
<dbReference type="InterPro" id="IPR036236">
    <property type="entry name" value="Znf_C2H2_sf"/>
</dbReference>
<evidence type="ECO:0000256" key="8">
    <source>
        <dbReference type="SAM" id="MobiDB-lite"/>
    </source>
</evidence>
<feature type="domain" description="C2H2-type" evidence="9">
    <location>
        <begin position="204"/>
        <end position="233"/>
    </location>
</feature>
<proteinExistence type="predicted"/>
<dbReference type="PANTHER" id="PTHR14003">
    <property type="entry name" value="TRANSCRIPTIONAL REPRESSOR PROTEIN YY"/>
    <property type="match status" value="1"/>
</dbReference>
<name>A0A1X6ND30_9APHY</name>
<keyword evidence="2" id="KW-0479">Metal-binding</keyword>
<feature type="region of interest" description="Disordered" evidence="8">
    <location>
        <begin position="219"/>
        <end position="265"/>
    </location>
</feature>
<sequence>MPNRQPPPDPRRDEQRPTLPPIRQLFGSELSQAVPPQQSRQHSTSPQIPFHRLAIADEDRRSRPQSPAAGLRGNASSSQTYPSYQGGPRPSTPGHLRNASDPAQRAIYGAHPHPSQYANAGHPGFQPRVPQGTDRIIPASGTYPYAASQQAYPSMPIASTSSAGDAAAGRSSSSRYECNYCGKGFTRPSSLKIHTNTHTGEKPFTCPYEGCGRSFSVQSNMRRHARVHERSSGSQPEADDDSPEEGDEQPTSNTDKAAGNANQPR</sequence>
<dbReference type="GO" id="GO:0031519">
    <property type="term" value="C:PcG protein complex"/>
    <property type="evidence" value="ECO:0007669"/>
    <property type="project" value="TreeGrafter"/>
</dbReference>
<evidence type="ECO:0000256" key="3">
    <source>
        <dbReference type="ARBA" id="ARBA00022737"/>
    </source>
</evidence>
<dbReference type="SUPFAM" id="SSF57667">
    <property type="entry name" value="beta-beta-alpha zinc fingers"/>
    <property type="match status" value="1"/>
</dbReference>
<dbReference type="Pfam" id="PF00096">
    <property type="entry name" value="zf-C2H2"/>
    <property type="match status" value="2"/>
</dbReference>
<dbReference type="RefSeq" id="XP_024343224.1">
    <property type="nucleotide sequence ID" value="XM_024487920.1"/>
</dbReference>
<evidence type="ECO:0000256" key="6">
    <source>
        <dbReference type="ARBA" id="ARBA00023242"/>
    </source>
</evidence>
<keyword evidence="4 7" id="KW-0863">Zinc-finger</keyword>
<dbReference type="AlphaFoldDB" id="A0A1X6ND30"/>
<dbReference type="PROSITE" id="PS50157">
    <property type="entry name" value="ZINC_FINGER_C2H2_2"/>
    <property type="match status" value="2"/>
</dbReference>
<feature type="compositionally biased region" description="Acidic residues" evidence="8">
    <location>
        <begin position="237"/>
        <end position="248"/>
    </location>
</feature>
<dbReference type="FunFam" id="3.30.160.60:FF:000345">
    <property type="entry name" value="Zinc finger protein Gfi-1"/>
    <property type="match status" value="1"/>
</dbReference>
<protein>
    <recommendedName>
        <fullName evidence="9">C2H2-type domain-containing protein</fullName>
    </recommendedName>
</protein>
<keyword evidence="5" id="KW-0862">Zinc</keyword>
<dbReference type="GO" id="GO:0008270">
    <property type="term" value="F:zinc ion binding"/>
    <property type="evidence" value="ECO:0007669"/>
    <property type="project" value="UniProtKB-KW"/>
</dbReference>
<dbReference type="GO" id="GO:0000978">
    <property type="term" value="F:RNA polymerase II cis-regulatory region sequence-specific DNA binding"/>
    <property type="evidence" value="ECO:0007669"/>
    <property type="project" value="TreeGrafter"/>
</dbReference>
<dbReference type="PANTHER" id="PTHR14003:SF20">
    <property type="entry name" value="FINGER DOMAIN PROTEIN, PUTATIVE (AFU_ORTHOLOGUE AFUA_4G10380)-RELATED"/>
    <property type="match status" value="1"/>
</dbReference>
<feature type="compositionally biased region" description="Polar residues" evidence="8">
    <location>
        <begin position="29"/>
        <end position="47"/>
    </location>
</feature>
<organism evidence="10 11">
    <name type="scientific">Postia placenta MAD-698-R-SB12</name>
    <dbReference type="NCBI Taxonomy" id="670580"/>
    <lineage>
        <taxon>Eukaryota</taxon>
        <taxon>Fungi</taxon>
        <taxon>Dikarya</taxon>
        <taxon>Basidiomycota</taxon>
        <taxon>Agaricomycotina</taxon>
        <taxon>Agaricomycetes</taxon>
        <taxon>Polyporales</taxon>
        <taxon>Adustoporiaceae</taxon>
        <taxon>Rhodonia</taxon>
    </lineage>
</organism>
<feature type="compositionally biased region" description="Polar residues" evidence="8">
    <location>
        <begin position="249"/>
        <end position="265"/>
    </location>
</feature>
<evidence type="ECO:0000313" key="11">
    <source>
        <dbReference type="Proteomes" id="UP000194127"/>
    </source>
</evidence>
<accession>A0A1X6ND30</accession>
<gene>
    <name evidence="10" type="ORF">POSPLADRAFT_1166442</name>
</gene>
<reference evidence="10 11" key="1">
    <citation type="submission" date="2017-04" db="EMBL/GenBank/DDBJ databases">
        <title>Genome Sequence of the Model Brown-Rot Fungus Postia placenta SB12.</title>
        <authorList>
            <consortium name="DOE Joint Genome Institute"/>
            <person name="Gaskell J."/>
            <person name="Kersten P."/>
            <person name="Larrondo L.F."/>
            <person name="Canessa P."/>
            <person name="Martinez D."/>
            <person name="Hibbett D."/>
            <person name="Schmoll M."/>
            <person name="Kubicek C.P."/>
            <person name="Martinez A.T."/>
            <person name="Yadav J."/>
            <person name="Master E."/>
            <person name="Magnuson J.K."/>
            <person name="James T."/>
            <person name="Yaver D."/>
            <person name="Berka R."/>
            <person name="Labutti K."/>
            <person name="Lipzen A."/>
            <person name="Aerts A."/>
            <person name="Barry K."/>
            <person name="Henrissat B."/>
            <person name="Blanchette R."/>
            <person name="Grigoriev I."/>
            <person name="Cullen D."/>
        </authorList>
    </citation>
    <scope>NUCLEOTIDE SEQUENCE [LARGE SCALE GENOMIC DNA]</scope>
    <source>
        <strain evidence="10 11">MAD-698-R-SB12</strain>
    </source>
</reference>
<keyword evidence="6" id="KW-0539">Nucleus</keyword>
<dbReference type="Proteomes" id="UP000194127">
    <property type="component" value="Unassembled WGS sequence"/>
</dbReference>
<evidence type="ECO:0000256" key="7">
    <source>
        <dbReference type="PROSITE-ProRule" id="PRU00042"/>
    </source>
</evidence>
<dbReference type="GO" id="GO:0005667">
    <property type="term" value="C:transcription regulator complex"/>
    <property type="evidence" value="ECO:0007669"/>
    <property type="project" value="TreeGrafter"/>
</dbReference>
<dbReference type="FunFam" id="3.30.160.60:FF:001102">
    <property type="entry name" value="Transcription factor IIIA"/>
    <property type="match status" value="1"/>
</dbReference>
<dbReference type="InterPro" id="IPR013087">
    <property type="entry name" value="Znf_C2H2_type"/>
</dbReference>
<dbReference type="PROSITE" id="PS00028">
    <property type="entry name" value="ZINC_FINGER_C2H2_1"/>
    <property type="match status" value="2"/>
</dbReference>
<evidence type="ECO:0000313" key="10">
    <source>
        <dbReference type="EMBL" id="OSX66430.1"/>
    </source>
</evidence>
<dbReference type="GO" id="GO:0000981">
    <property type="term" value="F:DNA-binding transcription factor activity, RNA polymerase II-specific"/>
    <property type="evidence" value="ECO:0007669"/>
    <property type="project" value="TreeGrafter"/>
</dbReference>
<feature type="region of interest" description="Disordered" evidence="8">
    <location>
        <begin position="1"/>
        <end position="137"/>
    </location>
</feature>
<keyword evidence="11" id="KW-1185">Reference proteome</keyword>
<evidence type="ECO:0000256" key="1">
    <source>
        <dbReference type="ARBA" id="ARBA00004123"/>
    </source>
</evidence>
<dbReference type="EMBL" id="KZ110592">
    <property type="protein sequence ID" value="OSX66430.1"/>
    <property type="molecule type" value="Genomic_DNA"/>
</dbReference>